<keyword evidence="3 7" id="KW-0479">Metal-binding</keyword>
<dbReference type="GO" id="GO:0008296">
    <property type="term" value="F:3'-5'-DNA exonuclease activity"/>
    <property type="evidence" value="ECO:0007669"/>
    <property type="project" value="TreeGrafter"/>
</dbReference>
<dbReference type="PANTHER" id="PTHR10060:SF15">
    <property type="entry name" value="DEOXYRIBONUCLEASE TATDN1"/>
    <property type="match status" value="1"/>
</dbReference>
<dbReference type="GO" id="GO:0046872">
    <property type="term" value="F:metal ion binding"/>
    <property type="evidence" value="ECO:0007669"/>
    <property type="project" value="UniProtKB-KW"/>
</dbReference>
<dbReference type="InterPro" id="IPR032466">
    <property type="entry name" value="Metal_Hydrolase"/>
</dbReference>
<evidence type="ECO:0000256" key="4">
    <source>
        <dbReference type="ARBA" id="ARBA00022801"/>
    </source>
</evidence>
<name>A0AAV1JP69_9NEOP</name>
<dbReference type="AlphaFoldDB" id="A0AAV1JP69"/>
<reference evidence="8 9" key="1">
    <citation type="submission" date="2023-11" db="EMBL/GenBank/DDBJ databases">
        <authorList>
            <person name="Okamura Y."/>
        </authorList>
    </citation>
    <scope>NUCLEOTIDE SEQUENCE [LARGE SCALE GENOMIC DNA]</scope>
</reference>
<dbReference type="PROSITE" id="PS01091">
    <property type="entry name" value="TATD_3"/>
    <property type="match status" value="1"/>
</dbReference>
<sequence length="302" mass="33820">MSKLKTFIDIGANLTDDMYRGVYNGSKKHDPDLASVLDRAWKSGLEKIIITGGNLLDSQKALSLASTDSRLFSTVGCHPTRCNDFLSDPDTYLKCLSNLISDNKGKVIAIGEFGLDYDRLHFCEKDIQCKYFDLQLNLCADHKLPLFLHCRAATDDLINILQKHRDNITGGVVHSFDGSYDALQKILELGFHIGINGCSLRTMESLEVVSKIPKDRLLLETDSPWCEVKATHPGYKHVLTKPSTVKKEKYSQQVNTQVKGRNEPANIIQVLEIVAAIRGDDIGELADIIYENTENLFFNNNK</sequence>
<dbReference type="InterPro" id="IPR018228">
    <property type="entry name" value="DNase_TatD-rel_CS"/>
</dbReference>
<feature type="binding site" evidence="7">
    <location>
        <position position="222"/>
    </location>
    <ligand>
        <name>a divalent metal cation</name>
        <dbReference type="ChEBI" id="CHEBI:60240"/>
        <label>1</label>
    </ligand>
</feature>
<evidence type="ECO:0000256" key="6">
    <source>
        <dbReference type="ARBA" id="ARBA00045223"/>
    </source>
</evidence>
<evidence type="ECO:0000313" key="8">
    <source>
        <dbReference type="EMBL" id="CAK1550699.1"/>
    </source>
</evidence>
<dbReference type="Proteomes" id="UP001497472">
    <property type="component" value="Unassembled WGS sequence"/>
</dbReference>
<keyword evidence="4" id="KW-0378">Hydrolase</keyword>
<dbReference type="InterPro" id="IPR050891">
    <property type="entry name" value="TatD-type_Hydrolase"/>
</dbReference>
<organism evidence="8 9">
    <name type="scientific">Leptosia nina</name>
    <dbReference type="NCBI Taxonomy" id="320188"/>
    <lineage>
        <taxon>Eukaryota</taxon>
        <taxon>Metazoa</taxon>
        <taxon>Ecdysozoa</taxon>
        <taxon>Arthropoda</taxon>
        <taxon>Hexapoda</taxon>
        <taxon>Insecta</taxon>
        <taxon>Pterygota</taxon>
        <taxon>Neoptera</taxon>
        <taxon>Endopterygota</taxon>
        <taxon>Lepidoptera</taxon>
        <taxon>Glossata</taxon>
        <taxon>Ditrysia</taxon>
        <taxon>Papilionoidea</taxon>
        <taxon>Pieridae</taxon>
        <taxon>Pierinae</taxon>
        <taxon>Leptosia</taxon>
    </lineage>
</organism>
<dbReference type="InterPro" id="IPR001130">
    <property type="entry name" value="TatD-like"/>
</dbReference>
<comment type="similarity">
    <text evidence="1">Belongs to the metallo-dependent hydrolases superfamily. TatD-type hydrolase family.</text>
</comment>
<evidence type="ECO:0000256" key="1">
    <source>
        <dbReference type="ARBA" id="ARBA00009275"/>
    </source>
</evidence>
<evidence type="ECO:0000256" key="3">
    <source>
        <dbReference type="ARBA" id="ARBA00022723"/>
    </source>
</evidence>
<accession>A0AAV1JP69</accession>
<feature type="binding site" evidence="7">
    <location>
        <position position="149"/>
    </location>
    <ligand>
        <name>a divalent metal cation</name>
        <dbReference type="ChEBI" id="CHEBI:60240"/>
        <label>2</label>
    </ligand>
</feature>
<dbReference type="EMBL" id="CAVLEF010000088">
    <property type="protein sequence ID" value="CAK1550699.1"/>
    <property type="molecule type" value="Genomic_DNA"/>
</dbReference>
<evidence type="ECO:0000313" key="9">
    <source>
        <dbReference type="Proteomes" id="UP001497472"/>
    </source>
</evidence>
<dbReference type="GO" id="GO:0005829">
    <property type="term" value="C:cytosol"/>
    <property type="evidence" value="ECO:0007669"/>
    <property type="project" value="TreeGrafter"/>
</dbReference>
<dbReference type="FunFam" id="3.20.20.140:FF:000040">
    <property type="entry name" value="Putative tatD related deoxyribonuclease"/>
    <property type="match status" value="1"/>
</dbReference>
<proteinExistence type="inferred from homology"/>
<gene>
    <name evidence="8" type="ORF">LNINA_LOCUS9908</name>
</gene>
<evidence type="ECO:0000256" key="5">
    <source>
        <dbReference type="ARBA" id="ARBA00039767"/>
    </source>
</evidence>
<feature type="binding site" evidence="7">
    <location>
        <position position="112"/>
    </location>
    <ligand>
        <name>a divalent metal cation</name>
        <dbReference type="ChEBI" id="CHEBI:60240"/>
        <label>1</label>
    </ligand>
</feature>
<comment type="function">
    <text evidence="6">Deoxyribonuclease which catalyzes (in vitro) the decatenation of kinetoplast DNA, which are circular DNA catenated to each other, producing linear DNA molecules. Plays an important role in chromosomal segregation and cell cycle progression during eye development probably via its DNA decatenation activity.</text>
</comment>
<keyword evidence="2" id="KW-0540">Nuclease</keyword>
<dbReference type="Pfam" id="PF01026">
    <property type="entry name" value="TatD_DNase"/>
    <property type="match status" value="1"/>
</dbReference>
<dbReference type="Gene3D" id="3.20.20.140">
    <property type="entry name" value="Metal-dependent hydrolases"/>
    <property type="match status" value="1"/>
</dbReference>
<dbReference type="PIRSF" id="PIRSF005902">
    <property type="entry name" value="DNase_TatD"/>
    <property type="match status" value="1"/>
</dbReference>
<dbReference type="CDD" id="cd01310">
    <property type="entry name" value="TatD_DNAse"/>
    <property type="match status" value="1"/>
</dbReference>
<dbReference type="SUPFAM" id="SSF51556">
    <property type="entry name" value="Metallo-dependent hydrolases"/>
    <property type="match status" value="1"/>
</dbReference>
<evidence type="ECO:0000256" key="7">
    <source>
        <dbReference type="PIRSR" id="PIRSR005902-1"/>
    </source>
</evidence>
<keyword evidence="9" id="KW-1185">Reference proteome</keyword>
<feature type="binding site" evidence="7">
    <location>
        <position position="174"/>
    </location>
    <ligand>
        <name>a divalent metal cation</name>
        <dbReference type="ChEBI" id="CHEBI:60240"/>
        <label>2</label>
    </ligand>
</feature>
<evidence type="ECO:0000256" key="2">
    <source>
        <dbReference type="ARBA" id="ARBA00022722"/>
    </source>
</evidence>
<dbReference type="PANTHER" id="PTHR10060">
    <property type="entry name" value="TATD FAMILY DEOXYRIBONUCLEASE"/>
    <property type="match status" value="1"/>
</dbReference>
<protein>
    <recommendedName>
        <fullName evidence="5">Deoxyribonuclease TATDN1</fullName>
    </recommendedName>
</protein>
<comment type="caution">
    <text evidence="8">The sequence shown here is derived from an EMBL/GenBank/DDBJ whole genome shotgun (WGS) entry which is preliminary data.</text>
</comment>
<dbReference type="PROSITE" id="PS01090">
    <property type="entry name" value="TATD_2"/>
    <property type="match status" value="1"/>
</dbReference>